<sequence>MHLWAVSSACGTLLRDPAIVLNRGLIAALFFFCAVPAAGAQDRISPDAFLDQVVGKTVTFIDRVSRQRTGVEQYLRRDQSVWADETGRCTYGQIEIRGPYLCFLYEDFPEADNCWLPHILEGQLTVLSGKDWQIQIASKYSDEPVVCEGVPIS</sequence>
<keyword evidence="2" id="KW-1185">Reference proteome</keyword>
<dbReference type="EMBL" id="FWFX01000002">
    <property type="protein sequence ID" value="SLN21368.1"/>
    <property type="molecule type" value="Genomic_DNA"/>
</dbReference>
<organism evidence="1 2">
    <name type="scientific">Roseovarius albus</name>
    <dbReference type="NCBI Taxonomy" id="1247867"/>
    <lineage>
        <taxon>Bacteria</taxon>
        <taxon>Pseudomonadati</taxon>
        <taxon>Pseudomonadota</taxon>
        <taxon>Alphaproteobacteria</taxon>
        <taxon>Rhodobacterales</taxon>
        <taxon>Roseobacteraceae</taxon>
        <taxon>Roseovarius</taxon>
    </lineage>
</organism>
<proteinExistence type="predicted"/>
<name>A0A1X6YHQ1_9RHOB</name>
<gene>
    <name evidence="1" type="ORF">ROA7450_00757</name>
</gene>
<dbReference type="AlphaFoldDB" id="A0A1X6YHQ1"/>
<evidence type="ECO:0000313" key="2">
    <source>
        <dbReference type="Proteomes" id="UP000193061"/>
    </source>
</evidence>
<dbReference type="Proteomes" id="UP000193061">
    <property type="component" value="Unassembled WGS sequence"/>
</dbReference>
<protein>
    <submittedName>
        <fullName evidence="1">Uncharacterized protein</fullName>
    </submittedName>
</protein>
<accession>A0A1X6YHQ1</accession>
<evidence type="ECO:0000313" key="1">
    <source>
        <dbReference type="EMBL" id="SLN21368.1"/>
    </source>
</evidence>
<reference evidence="1 2" key="1">
    <citation type="submission" date="2017-03" db="EMBL/GenBank/DDBJ databases">
        <authorList>
            <person name="Afonso C.L."/>
            <person name="Miller P.J."/>
            <person name="Scott M.A."/>
            <person name="Spackman E."/>
            <person name="Goraichik I."/>
            <person name="Dimitrov K.M."/>
            <person name="Suarez D.L."/>
            <person name="Swayne D.E."/>
        </authorList>
    </citation>
    <scope>NUCLEOTIDE SEQUENCE [LARGE SCALE GENOMIC DNA]</scope>
    <source>
        <strain evidence="1 2">CECT 7450</strain>
    </source>
</reference>